<name>A0ABC9AQ14_9POAL</name>
<dbReference type="GO" id="GO:0005634">
    <property type="term" value="C:nucleus"/>
    <property type="evidence" value="ECO:0007669"/>
    <property type="project" value="UniProtKB-SubCell"/>
</dbReference>
<keyword evidence="6 9" id="KW-0804">Transcription</keyword>
<feature type="compositionally biased region" description="Basic and acidic residues" evidence="10">
    <location>
        <begin position="55"/>
        <end position="67"/>
    </location>
</feature>
<dbReference type="PROSITE" id="PS50884">
    <property type="entry name" value="ZF_DOF_2"/>
    <property type="match status" value="1"/>
</dbReference>
<keyword evidence="3 9" id="KW-0862">Zinc</keyword>
<reference evidence="13" key="1">
    <citation type="submission" date="2024-06" db="EMBL/GenBank/DDBJ databases">
        <authorList>
            <person name="Ryan C."/>
        </authorList>
    </citation>
    <scope>NUCLEOTIDE SEQUENCE [LARGE SCALE GENOMIC DNA]</scope>
</reference>
<accession>A0ABC9AQ14</accession>
<comment type="subcellular location">
    <subcellularLocation>
        <location evidence="8 9">Nucleus</location>
    </subcellularLocation>
</comment>
<evidence type="ECO:0000256" key="4">
    <source>
        <dbReference type="ARBA" id="ARBA00023015"/>
    </source>
</evidence>
<dbReference type="PANTHER" id="PTHR31992:SF316">
    <property type="entry name" value="DOF ZINC FINGER PROTEIN DOF1.2"/>
    <property type="match status" value="1"/>
</dbReference>
<dbReference type="InterPro" id="IPR045174">
    <property type="entry name" value="Dof"/>
</dbReference>
<dbReference type="GO" id="GO:0008270">
    <property type="term" value="F:zinc ion binding"/>
    <property type="evidence" value="ECO:0007669"/>
    <property type="project" value="UniProtKB-KW"/>
</dbReference>
<keyword evidence="7 8" id="KW-0539">Nucleus</keyword>
<dbReference type="InterPro" id="IPR003851">
    <property type="entry name" value="Znf_Dof"/>
</dbReference>
<evidence type="ECO:0000256" key="8">
    <source>
        <dbReference type="PROSITE-ProRule" id="PRU00071"/>
    </source>
</evidence>
<comment type="function">
    <text evidence="9">Transcription factor that binds specifically to a 5'-AA[AG]G-3' consensus core sequence.</text>
</comment>
<dbReference type="PANTHER" id="PTHR31992">
    <property type="entry name" value="DOF ZINC FINGER PROTEIN DOF1.4-RELATED"/>
    <property type="match status" value="1"/>
</dbReference>
<dbReference type="GO" id="GO:0003700">
    <property type="term" value="F:DNA-binding transcription factor activity"/>
    <property type="evidence" value="ECO:0007669"/>
    <property type="project" value="UniProtKB-UniRule"/>
</dbReference>
<dbReference type="EMBL" id="OZ075132">
    <property type="protein sequence ID" value="CAL4984700.1"/>
    <property type="molecule type" value="Genomic_DNA"/>
</dbReference>
<sequence>MDSIYSHTIAPSAIENNQEAAAMVASLPTEEAGTAIRNVKAKQARQQQVAVTGGGEHKPRPQQEKGLKCPRCTSTNTKFCYYNNNSLTQPRYICKSCRRYWTAGGIQRDIPVGGGCRKNKQRNKAASSSASSSDSKKTDLTQKLMMMPTATAPLPADFPNVLPTFMSTTGGGQLLTPNNLAFAPLPLPPNTASTMPSFVDMLRGGEGFKNGGSNGMAALPVLLPAPSFGAMLQHGHGMMLGDHEVHLQGVDQEVKPPTTAAAAAGVGSSAGGGAVQEQEHQAIFGGDGGTAAADNNHKGCGISAGSIINYWQ</sequence>
<evidence type="ECO:0000259" key="11">
    <source>
        <dbReference type="PROSITE" id="PS50884"/>
    </source>
</evidence>
<keyword evidence="13" id="KW-1185">Reference proteome</keyword>
<feature type="compositionally biased region" description="Low complexity" evidence="10">
    <location>
        <begin position="124"/>
        <end position="133"/>
    </location>
</feature>
<evidence type="ECO:0000256" key="1">
    <source>
        <dbReference type="ARBA" id="ARBA00022723"/>
    </source>
</evidence>
<dbReference type="Pfam" id="PF02701">
    <property type="entry name" value="Zn_ribbon_Dof"/>
    <property type="match status" value="1"/>
</dbReference>
<evidence type="ECO:0000313" key="12">
    <source>
        <dbReference type="EMBL" id="CAL4984700.1"/>
    </source>
</evidence>
<evidence type="ECO:0000256" key="2">
    <source>
        <dbReference type="ARBA" id="ARBA00022771"/>
    </source>
</evidence>
<feature type="region of interest" description="Disordered" evidence="10">
    <location>
        <begin position="111"/>
        <end position="139"/>
    </location>
</feature>
<organism evidence="12 13">
    <name type="scientific">Urochloa decumbens</name>
    <dbReference type="NCBI Taxonomy" id="240449"/>
    <lineage>
        <taxon>Eukaryota</taxon>
        <taxon>Viridiplantae</taxon>
        <taxon>Streptophyta</taxon>
        <taxon>Embryophyta</taxon>
        <taxon>Tracheophyta</taxon>
        <taxon>Spermatophyta</taxon>
        <taxon>Magnoliopsida</taxon>
        <taxon>Liliopsida</taxon>
        <taxon>Poales</taxon>
        <taxon>Poaceae</taxon>
        <taxon>PACMAD clade</taxon>
        <taxon>Panicoideae</taxon>
        <taxon>Panicodae</taxon>
        <taxon>Paniceae</taxon>
        <taxon>Melinidinae</taxon>
        <taxon>Urochloa</taxon>
    </lineage>
</organism>
<evidence type="ECO:0000256" key="10">
    <source>
        <dbReference type="SAM" id="MobiDB-lite"/>
    </source>
</evidence>
<dbReference type="AlphaFoldDB" id="A0ABC9AQ14"/>
<reference evidence="12 13" key="2">
    <citation type="submission" date="2024-10" db="EMBL/GenBank/DDBJ databases">
        <authorList>
            <person name="Ryan C."/>
        </authorList>
    </citation>
    <scope>NUCLEOTIDE SEQUENCE [LARGE SCALE GENOMIC DNA]</scope>
</reference>
<feature type="domain" description="Dof-type" evidence="11">
    <location>
        <begin position="67"/>
        <end position="121"/>
    </location>
</feature>
<evidence type="ECO:0000256" key="9">
    <source>
        <dbReference type="RuleBase" id="RU369094"/>
    </source>
</evidence>
<keyword evidence="4 9" id="KW-0805">Transcription regulation</keyword>
<keyword evidence="1 9" id="KW-0479">Metal-binding</keyword>
<gene>
    <name evidence="12" type="ORF">URODEC1_LOCUS57612</name>
</gene>
<evidence type="ECO:0000313" key="13">
    <source>
        <dbReference type="Proteomes" id="UP001497457"/>
    </source>
</evidence>
<keyword evidence="5 8" id="KW-0238">DNA-binding</keyword>
<evidence type="ECO:0000256" key="6">
    <source>
        <dbReference type="ARBA" id="ARBA00023163"/>
    </source>
</evidence>
<keyword evidence="2 8" id="KW-0863">Zinc-finger</keyword>
<evidence type="ECO:0000256" key="7">
    <source>
        <dbReference type="ARBA" id="ARBA00023242"/>
    </source>
</evidence>
<evidence type="ECO:0000256" key="3">
    <source>
        <dbReference type="ARBA" id="ARBA00022833"/>
    </source>
</evidence>
<dbReference type="PROSITE" id="PS01361">
    <property type="entry name" value="ZF_DOF_1"/>
    <property type="match status" value="1"/>
</dbReference>
<dbReference type="Proteomes" id="UP001497457">
    <property type="component" value="Chromosome 22rd"/>
</dbReference>
<protein>
    <recommendedName>
        <fullName evidence="9">Dof zinc finger protein</fullName>
    </recommendedName>
</protein>
<feature type="region of interest" description="Disordered" evidence="10">
    <location>
        <begin position="45"/>
        <end position="68"/>
    </location>
</feature>
<proteinExistence type="predicted"/>
<evidence type="ECO:0000256" key="5">
    <source>
        <dbReference type="ARBA" id="ARBA00023125"/>
    </source>
</evidence>
<dbReference type="GO" id="GO:0003677">
    <property type="term" value="F:DNA binding"/>
    <property type="evidence" value="ECO:0007669"/>
    <property type="project" value="UniProtKB-UniRule"/>
</dbReference>